<dbReference type="PANTHER" id="PTHR43540:SF3">
    <property type="entry name" value="ENTEROBACTIN SYNTHASE COMPONENT B"/>
    <property type="match status" value="1"/>
</dbReference>
<keyword evidence="5" id="KW-0597">Phosphoprotein</keyword>
<comment type="cofactor">
    <cofactor evidence="5">
        <name>pantetheine 4'-phosphate</name>
        <dbReference type="ChEBI" id="CHEBI:47942"/>
    </cofactor>
    <text evidence="5">Binds 1 phosphopantetheine covalently.</text>
</comment>
<evidence type="ECO:0000256" key="4">
    <source>
        <dbReference type="ARBA" id="ARBA00048590"/>
    </source>
</evidence>
<evidence type="ECO:0000259" key="6">
    <source>
        <dbReference type="PROSITE" id="PS50075"/>
    </source>
</evidence>
<dbReference type="PANTHER" id="PTHR43540">
    <property type="entry name" value="PEROXYUREIDOACRYLATE/UREIDOACRYLATE AMIDOHYDROLASE-RELATED"/>
    <property type="match status" value="1"/>
</dbReference>
<dbReference type="KEGG" id="vqi:CCZ37_04340"/>
<dbReference type="InterPro" id="IPR009081">
    <property type="entry name" value="PP-bd_ACP"/>
</dbReference>
<sequence>MLPFEWQLSTNTSLLFLKSLLALRHHEREKPLLTRIIFMAIPKIASYSIPLAETFPKNKVHWHVQADRAVLLIHDMQKYFINFFDQSQAPVPELLANISELKSLARQANIPVVYTAQPPNQDPVERALLTDFWGTGLTKDTEIVSELSPEDGDIQYTKWRYSAFKKTPLLEWMKETQRDQLIIVGVYAHIGILSTALDAFMLDIQPFVVGDAVADFSLEDHHHTLKYITERVGCVTSLEALKPQMIHRQETRLLSLEQMRQQVAELLDLDLDEVDVDEKLTFLGLDSIRAVTLFESWRKMGIECAFSEMIKYSTLREWWHVMEPSVVAQSSHQVTDTRSTEEQPV</sequence>
<keyword evidence="3" id="KW-0378">Hydrolase</keyword>
<dbReference type="CDD" id="cd01013">
    <property type="entry name" value="isochorismatase"/>
    <property type="match status" value="1"/>
</dbReference>
<comment type="catalytic activity">
    <reaction evidence="4">
        <text>isochorismate + H2O = (2S,3S)-2,3-dihydroxy-2,3-dihydrobenzoate + pyruvate</text>
        <dbReference type="Rhea" id="RHEA:11112"/>
        <dbReference type="ChEBI" id="CHEBI:15361"/>
        <dbReference type="ChEBI" id="CHEBI:15377"/>
        <dbReference type="ChEBI" id="CHEBI:29780"/>
        <dbReference type="ChEBI" id="CHEBI:58764"/>
        <dbReference type="EC" id="3.3.2.1"/>
    </reaction>
</comment>
<dbReference type="InterPro" id="IPR036380">
    <property type="entry name" value="Isochorismatase-like_sf"/>
</dbReference>
<dbReference type="PIRSF" id="PIRSF001111">
    <property type="entry name" value="Isochorismatase"/>
    <property type="match status" value="1"/>
</dbReference>
<dbReference type="PRINTS" id="PR01398">
    <property type="entry name" value="ISCHRISMTASE"/>
</dbReference>
<dbReference type="Gene3D" id="3.40.50.850">
    <property type="entry name" value="Isochorismatase-like"/>
    <property type="match status" value="1"/>
</dbReference>
<dbReference type="InterPro" id="IPR000868">
    <property type="entry name" value="Isochorismatase-like_dom"/>
</dbReference>
<reference evidence="7 8" key="1">
    <citation type="submission" date="2017-08" db="EMBL/GenBank/DDBJ databases">
        <title>The Vibrio qinghaiensis sp.-Q67 is a luminous bacteria isolated firstly from Qinghai lake, Qinghai province, China, which has been proved to be very sensitive to detect environmental and food pollutants. Therefore, complete genome analysis of V. qinghaiensis sp.-Q67 highlights the potential application of this strain on detection of hazards in the contaminated environments.</title>
        <authorList>
            <person name="Gong L."/>
        </authorList>
    </citation>
    <scope>NUCLEOTIDE SEQUENCE [LARGE SCALE GENOMIC DNA]</scope>
    <source>
        <strain evidence="7 8">Q67</strain>
    </source>
</reference>
<keyword evidence="8" id="KW-1185">Reference proteome</keyword>
<gene>
    <name evidence="7" type="ORF">CCZ37_04340</name>
</gene>
<comment type="pathway">
    <text evidence="1">Siderophore biosynthesis.</text>
</comment>
<feature type="domain" description="Carrier" evidence="6">
    <location>
        <begin position="250"/>
        <end position="326"/>
    </location>
</feature>
<dbReference type="Pfam" id="PF00550">
    <property type="entry name" value="PP-binding"/>
    <property type="match status" value="1"/>
</dbReference>
<dbReference type="AlphaFoldDB" id="A0A223MWC9"/>
<dbReference type="EMBL" id="CP022741">
    <property type="protein sequence ID" value="ASU21868.1"/>
    <property type="molecule type" value="Genomic_DNA"/>
</dbReference>
<accession>A0A223MWC9</accession>
<dbReference type="InterPro" id="IPR050272">
    <property type="entry name" value="Isochorismatase-like_hydrls"/>
</dbReference>
<organism evidence="7 8">
    <name type="scientific">Vibrio qinghaiensis</name>
    <dbReference type="NCBI Taxonomy" id="2025808"/>
    <lineage>
        <taxon>Bacteria</taxon>
        <taxon>Pseudomonadati</taxon>
        <taxon>Pseudomonadota</taxon>
        <taxon>Gammaproteobacteria</taxon>
        <taxon>Vibrionales</taxon>
        <taxon>Vibrionaceae</taxon>
        <taxon>Vibrio</taxon>
    </lineage>
</organism>
<dbReference type="PROSITE" id="PS50075">
    <property type="entry name" value="CARRIER"/>
    <property type="match status" value="1"/>
</dbReference>
<dbReference type="Pfam" id="PF00857">
    <property type="entry name" value="Isochorismatase"/>
    <property type="match status" value="1"/>
</dbReference>
<evidence type="ECO:0000256" key="1">
    <source>
        <dbReference type="ARBA" id="ARBA00004924"/>
    </source>
</evidence>
<evidence type="ECO:0000256" key="2">
    <source>
        <dbReference type="ARBA" id="ARBA00012100"/>
    </source>
</evidence>
<dbReference type="Proteomes" id="UP000215148">
    <property type="component" value="Chromosome 1"/>
</dbReference>
<dbReference type="GO" id="GO:0008908">
    <property type="term" value="F:isochorismatase activity"/>
    <property type="evidence" value="ECO:0007669"/>
    <property type="project" value="UniProtKB-EC"/>
</dbReference>
<evidence type="ECO:0000313" key="7">
    <source>
        <dbReference type="EMBL" id="ASU21868.1"/>
    </source>
</evidence>
<protein>
    <recommendedName>
        <fullName evidence="2">isochorismatase</fullName>
        <ecNumber evidence="2">3.3.2.1</ecNumber>
    </recommendedName>
</protein>
<dbReference type="SUPFAM" id="SSF47336">
    <property type="entry name" value="ACP-like"/>
    <property type="match status" value="1"/>
</dbReference>
<keyword evidence="5" id="KW-0596">Phosphopantetheine</keyword>
<dbReference type="SUPFAM" id="SSF52499">
    <property type="entry name" value="Isochorismatase-like hydrolases"/>
    <property type="match status" value="1"/>
</dbReference>
<evidence type="ECO:0000256" key="3">
    <source>
        <dbReference type="ARBA" id="ARBA00022801"/>
    </source>
</evidence>
<evidence type="ECO:0000313" key="8">
    <source>
        <dbReference type="Proteomes" id="UP000215148"/>
    </source>
</evidence>
<dbReference type="EC" id="3.3.2.1" evidence="2"/>
<dbReference type="InterPro" id="IPR016291">
    <property type="entry name" value="Isochorismatase"/>
</dbReference>
<feature type="modified residue" description="O-(pantetheine 4'-phosphoryl)serine" evidence="5">
    <location>
        <position position="287"/>
    </location>
</feature>
<name>A0A223MWC9_9VIBR</name>
<dbReference type="Gene3D" id="1.10.1200.10">
    <property type="entry name" value="ACP-like"/>
    <property type="match status" value="1"/>
</dbReference>
<evidence type="ECO:0000256" key="5">
    <source>
        <dbReference type="PIRSR" id="PIRSR001111-50"/>
    </source>
</evidence>
<proteinExistence type="predicted"/>
<dbReference type="InterPro" id="IPR036736">
    <property type="entry name" value="ACP-like_sf"/>
</dbReference>